<feature type="domain" description="Cell envelope-related transcriptional attenuator" evidence="2">
    <location>
        <begin position="84"/>
        <end position="276"/>
    </location>
</feature>
<name>A0ABP5SPC7_9ACTN</name>
<organism evidence="3 4">
    <name type="scientific">Dactylosporangium salmoneum</name>
    <dbReference type="NCBI Taxonomy" id="53361"/>
    <lineage>
        <taxon>Bacteria</taxon>
        <taxon>Bacillati</taxon>
        <taxon>Actinomycetota</taxon>
        <taxon>Actinomycetes</taxon>
        <taxon>Micromonosporales</taxon>
        <taxon>Micromonosporaceae</taxon>
        <taxon>Dactylosporangium</taxon>
    </lineage>
</organism>
<dbReference type="InterPro" id="IPR004474">
    <property type="entry name" value="LytR_CpsA_psr"/>
</dbReference>
<comment type="caution">
    <text evidence="3">The sequence shown here is derived from an EMBL/GenBank/DDBJ whole genome shotgun (WGS) entry which is preliminary data.</text>
</comment>
<evidence type="ECO:0000256" key="1">
    <source>
        <dbReference type="ARBA" id="ARBA00006068"/>
    </source>
</evidence>
<sequence length="385" mass="41197">MAKKRGKKDPLWARLSLIFGALLLLASGGALVGGNVLLNHYSDQITHEGGLGEAAASGATINGPINLLLVGIDERIGNEAMGARSDSIIIAHVPATHDAVYMMSIPRDTRVRIPASKETKYNGGTDKINAAFQFGYQNGGGRDKGLKLLAETVSNMAGGLKFHGAAIVNFDGFSGLVNALGGVHMCVDERTTSIHVGWNQKTGEEGVPYNFNADGIPTSLKPNMKPQVYEVGCRDFLPWEALDYVRQRDKLANNDGDYGRQRHQQQFIKAMAKKATSAGVITNPIKVAEVLGSVGKAVSFYNNEISLADWIFTLKGVDADKMVTLRTNNGQYKSETVNGQSFETLDPTAVELLKSFSTDTVGTFVASHPELIANDAATPAATPSN</sequence>
<reference evidence="4" key="1">
    <citation type="journal article" date="2019" name="Int. J. Syst. Evol. Microbiol.">
        <title>The Global Catalogue of Microorganisms (GCM) 10K type strain sequencing project: providing services to taxonomists for standard genome sequencing and annotation.</title>
        <authorList>
            <consortium name="The Broad Institute Genomics Platform"/>
            <consortium name="The Broad Institute Genome Sequencing Center for Infectious Disease"/>
            <person name="Wu L."/>
            <person name="Ma J."/>
        </authorList>
    </citation>
    <scope>NUCLEOTIDE SEQUENCE [LARGE SCALE GENOMIC DNA]</scope>
    <source>
        <strain evidence="4">JCM 3272</strain>
    </source>
</reference>
<dbReference type="Pfam" id="PF03816">
    <property type="entry name" value="LytR_cpsA_psr"/>
    <property type="match status" value="1"/>
</dbReference>
<dbReference type="Gene3D" id="3.40.630.190">
    <property type="entry name" value="LCP protein"/>
    <property type="match status" value="1"/>
</dbReference>
<dbReference type="InterPro" id="IPR050922">
    <property type="entry name" value="LytR/CpsA/Psr_CW_biosynth"/>
</dbReference>
<evidence type="ECO:0000313" key="3">
    <source>
        <dbReference type="EMBL" id="GAA2333498.1"/>
    </source>
</evidence>
<dbReference type="EMBL" id="BAAARV010000012">
    <property type="protein sequence ID" value="GAA2333498.1"/>
    <property type="molecule type" value="Genomic_DNA"/>
</dbReference>
<comment type="similarity">
    <text evidence="1">Belongs to the LytR/CpsA/Psr (LCP) family.</text>
</comment>
<evidence type="ECO:0000313" key="4">
    <source>
        <dbReference type="Proteomes" id="UP001501444"/>
    </source>
</evidence>
<proteinExistence type="inferred from homology"/>
<gene>
    <name evidence="3" type="ORF">GCM10010170_012760</name>
</gene>
<evidence type="ECO:0000259" key="2">
    <source>
        <dbReference type="Pfam" id="PF03816"/>
    </source>
</evidence>
<dbReference type="PANTHER" id="PTHR33392:SF6">
    <property type="entry name" value="POLYISOPRENYL-TEICHOIC ACID--PEPTIDOGLYCAN TEICHOIC ACID TRANSFERASE TAGU"/>
    <property type="match status" value="1"/>
</dbReference>
<dbReference type="Proteomes" id="UP001501444">
    <property type="component" value="Unassembled WGS sequence"/>
</dbReference>
<keyword evidence="4" id="KW-1185">Reference proteome</keyword>
<dbReference type="PANTHER" id="PTHR33392">
    <property type="entry name" value="POLYISOPRENYL-TEICHOIC ACID--PEPTIDOGLYCAN TEICHOIC ACID TRANSFERASE TAGU"/>
    <property type="match status" value="1"/>
</dbReference>
<protein>
    <recommendedName>
        <fullName evidence="2">Cell envelope-related transcriptional attenuator domain-containing protein</fullName>
    </recommendedName>
</protein>
<accession>A0ABP5SPC7</accession>